<keyword evidence="7" id="KW-0472">Membrane</keyword>
<dbReference type="PANTHER" id="PTHR42913:SF3">
    <property type="entry name" value="64 KDA MITOCHONDRIAL NADH DEHYDROGENASE (EUROFUNG)"/>
    <property type="match status" value="1"/>
</dbReference>
<protein>
    <submittedName>
        <fullName evidence="9">NAD(P)/FAD-dependent oxidoreductase</fullName>
        <ecNumber evidence="9">1.6.5.-</ecNumber>
    </submittedName>
</protein>
<evidence type="ECO:0000256" key="3">
    <source>
        <dbReference type="ARBA" id="ARBA00022630"/>
    </source>
</evidence>
<dbReference type="EC" id="1.6.5.-" evidence="9"/>
<organism evidence="9 10">
    <name type="scientific">Streptomyces fildesensis</name>
    <dbReference type="NCBI Taxonomy" id="375757"/>
    <lineage>
        <taxon>Bacteria</taxon>
        <taxon>Bacillati</taxon>
        <taxon>Actinomycetota</taxon>
        <taxon>Actinomycetes</taxon>
        <taxon>Kitasatosporales</taxon>
        <taxon>Streptomycetaceae</taxon>
        <taxon>Streptomyces</taxon>
    </lineage>
</organism>
<evidence type="ECO:0000256" key="2">
    <source>
        <dbReference type="ARBA" id="ARBA00005272"/>
    </source>
</evidence>
<accession>A0ABW8CCW6</accession>
<dbReference type="InterPro" id="IPR051169">
    <property type="entry name" value="NADH-Q_oxidoreductase"/>
</dbReference>
<evidence type="ECO:0000259" key="8">
    <source>
        <dbReference type="Pfam" id="PF07992"/>
    </source>
</evidence>
<evidence type="ECO:0000313" key="9">
    <source>
        <dbReference type="EMBL" id="MFI9103230.1"/>
    </source>
</evidence>
<dbReference type="Pfam" id="PF07992">
    <property type="entry name" value="Pyr_redox_2"/>
    <property type="match status" value="1"/>
</dbReference>
<feature type="domain" description="FAD/NAD(P)-binding" evidence="8">
    <location>
        <begin position="2"/>
        <end position="325"/>
    </location>
</feature>
<proteinExistence type="inferred from homology"/>
<keyword evidence="4" id="KW-0274">FAD</keyword>
<dbReference type="Proteomes" id="UP001614394">
    <property type="component" value="Unassembled WGS sequence"/>
</dbReference>
<dbReference type="InterPro" id="IPR023753">
    <property type="entry name" value="FAD/NAD-binding_dom"/>
</dbReference>
<comment type="cofactor">
    <cofactor evidence="1">
        <name>FAD</name>
        <dbReference type="ChEBI" id="CHEBI:57692"/>
    </cofactor>
</comment>
<sequence>MVILGGGFAGLFAVRALRSAPVAVTLVDSCAHHLFQPLLYQCASGILSGGQIAQPLRAVLRRHPQVRCLQATATDVDVAGRIVHAQRPDGGVLELPYDDLIVGVGVRQSYFGHDEFAPYAPGMKTLADALAVRTKLYQAFEMAEASTDPQERAQWLTFALVGGGPTGVELAGQIREIAGHTLEREFSTIDPGRARVLIFDGSDGVLGAFGPELSRRTARTLDALGVEVHLGSIVTEVDDRGLTVRRKDGGTDRVEARTVLWTAGVEAPPLATALARATGAEQDRAGRIRVEPDLTIAGHPEIRVVGDLMSLDKLPGLAEVAMQSGAYAGRRIRHTIEGRTRAPRPFRYLDLGSAAYISRGRAVVKMGRFRASGLIGWLIWLFIHIAFLTGFRSRLGAVLSWAVVFATGSRRERAFTPEVPHGAAAPALPPSGPPADPAVNRHEPPRPA</sequence>
<comment type="similarity">
    <text evidence="2">Belongs to the NADH dehydrogenase family.</text>
</comment>
<dbReference type="EMBL" id="JBITYG010000006">
    <property type="protein sequence ID" value="MFI9103230.1"/>
    <property type="molecule type" value="Genomic_DNA"/>
</dbReference>
<keyword evidence="10" id="KW-1185">Reference proteome</keyword>
<evidence type="ECO:0000256" key="7">
    <source>
        <dbReference type="SAM" id="Phobius"/>
    </source>
</evidence>
<evidence type="ECO:0000256" key="6">
    <source>
        <dbReference type="SAM" id="MobiDB-lite"/>
    </source>
</evidence>
<keyword evidence="5 9" id="KW-0560">Oxidoreductase</keyword>
<keyword evidence="7" id="KW-0812">Transmembrane</keyword>
<gene>
    <name evidence="9" type="ORF">ACIGXA_22175</name>
</gene>
<dbReference type="PANTHER" id="PTHR42913">
    <property type="entry name" value="APOPTOSIS-INDUCING FACTOR 1"/>
    <property type="match status" value="1"/>
</dbReference>
<reference evidence="9 10" key="1">
    <citation type="submission" date="2024-10" db="EMBL/GenBank/DDBJ databases">
        <title>The Natural Products Discovery Center: Release of the First 8490 Sequenced Strains for Exploring Actinobacteria Biosynthetic Diversity.</title>
        <authorList>
            <person name="Kalkreuter E."/>
            <person name="Kautsar S.A."/>
            <person name="Yang D."/>
            <person name="Bader C.D."/>
            <person name="Teijaro C.N."/>
            <person name="Fluegel L."/>
            <person name="Davis C.M."/>
            <person name="Simpson J.R."/>
            <person name="Lauterbach L."/>
            <person name="Steele A.D."/>
            <person name="Gui C."/>
            <person name="Meng S."/>
            <person name="Li G."/>
            <person name="Viehrig K."/>
            <person name="Ye F."/>
            <person name="Su P."/>
            <person name="Kiefer A.F."/>
            <person name="Nichols A."/>
            <person name="Cepeda A.J."/>
            <person name="Yan W."/>
            <person name="Fan B."/>
            <person name="Jiang Y."/>
            <person name="Adhikari A."/>
            <person name="Zheng C.-J."/>
            <person name="Schuster L."/>
            <person name="Cowan T.M."/>
            <person name="Smanski M.J."/>
            <person name="Chevrette M.G."/>
            <person name="De Carvalho L.P.S."/>
            <person name="Shen B."/>
        </authorList>
    </citation>
    <scope>NUCLEOTIDE SEQUENCE [LARGE SCALE GENOMIC DNA]</scope>
    <source>
        <strain evidence="9 10">NPDC053399</strain>
    </source>
</reference>
<dbReference type="GO" id="GO:0016491">
    <property type="term" value="F:oxidoreductase activity"/>
    <property type="evidence" value="ECO:0007669"/>
    <property type="project" value="UniProtKB-KW"/>
</dbReference>
<dbReference type="SUPFAM" id="SSF51905">
    <property type="entry name" value="FAD/NAD(P)-binding domain"/>
    <property type="match status" value="1"/>
</dbReference>
<feature type="region of interest" description="Disordered" evidence="6">
    <location>
        <begin position="416"/>
        <end position="448"/>
    </location>
</feature>
<dbReference type="RefSeq" id="WP_399651940.1">
    <property type="nucleotide sequence ID" value="NZ_JBITYG010000006.1"/>
</dbReference>
<keyword evidence="3" id="KW-0285">Flavoprotein</keyword>
<evidence type="ECO:0000256" key="5">
    <source>
        <dbReference type="ARBA" id="ARBA00023002"/>
    </source>
</evidence>
<dbReference type="Gene3D" id="3.50.50.100">
    <property type="match status" value="1"/>
</dbReference>
<evidence type="ECO:0000256" key="4">
    <source>
        <dbReference type="ARBA" id="ARBA00022827"/>
    </source>
</evidence>
<name>A0ABW8CCW6_9ACTN</name>
<feature type="transmembrane region" description="Helical" evidence="7">
    <location>
        <begin position="374"/>
        <end position="391"/>
    </location>
</feature>
<feature type="compositionally biased region" description="Pro residues" evidence="6">
    <location>
        <begin position="427"/>
        <end position="436"/>
    </location>
</feature>
<evidence type="ECO:0000313" key="10">
    <source>
        <dbReference type="Proteomes" id="UP001614394"/>
    </source>
</evidence>
<evidence type="ECO:0000256" key="1">
    <source>
        <dbReference type="ARBA" id="ARBA00001974"/>
    </source>
</evidence>
<comment type="caution">
    <text evidence="9">The sequence shown here is derived from an EMBL/GenBank/DDBJ whole genome shotgun (WGS) entry which is preliminary data.</text>
</comment>
<dbReference type="PRINTS" id="PR00368">
    <property type="entry name" value="FADPNR"/>
</dbReference>
<feature type="compositionally biased region" description="Basic and acidic residues" evidence="6">
    <location>
        <begin position="439"/>
        <end position="448"/>
    </location>
</feature>
<dbReference type="InterPro" id="IPR036188">
    <property type="entry name" value="FAD/NAD-bd_sf"/>
</dbReference>
<keyword evidence="7" id="KW-1133">Transmembrane helix</keyword>